<organism evidence="2 3">
    <name type="scientific">Porphyromonas loveana</name>
    <dbReference type="NCBI Taxonomy" id="1884669"/>
    <lineage>
        <taxon>Bacteria</taxon>
        <taxon>Pseudomonadati</taxon>
        <taxon>Bacteroidota</taxon>
        <taxon>Bacteroidia</taxon>
        <taxon>Bacteroidales</taxon>
        <taxon>Porphyromonadaceae</taxon>
        <taxon>Porphyromonas</taxon>
    </lineage>
</organism>
<dbReference type="InterPro" id="IPR011628">
    <property type="entry name" value="Cleaved_adhesin"/>
</dbReference>
<dbReference type="Proteomes" id="UP000245462">
    <property type="component" value="Unassembled WGS sequence"/>
</dbReference>
<dbReference type="Pfam" id="PF07675">
    <property type="entry name" value="Cleaved_Adhesin"/>
    <property type="match status" value="1"/>
</dbReference>
<evidence type="ECO:0000259" key="1">
    <source>
        <dbReference type="Pfam" id="PF07675"/>
    </source>
</evidence>
<comment type="caution">
    <text evidence="2">The sequence shown here is derived from an EMBL/GenBank/DDBJ whole genome shotgun (WGS) entry which is preliminary data.</text>
</comment>
<dbReference type="NCBIfam" id="TIGR04183">
    <property type="entry name" value="Por_Secre_tail"/>
    <property type="match status" value="1"/>
</dbReference>
<feature type="domain" description="Cleaved adhesin" evidence="1">
    <location>
        <begin position="143"/>
        <end position="305"/>
    </location>
</feature>
<accession>A0A2U1F7G8</accession>
<dbReference type="InterPro" id="IPR026444">
    <property type="entry name" value="Secre_tail"/>
</dbReference>
<dbReference type="EMBL" id="QEKY01000015">
    <property type="protein sequence ID" value="PVZ08099.1"/>
    <property type="molecule type" value="Genomic_DNA"/>
</dbReference>
<evidence type="ECO:0000313" key="3">
    <source>
        <dbReference type="Proteomes" id="UP000245462"/>
    </source>
</evidence>
<sequence>MMPMMLLAQQVSKSDALQLVRQLYTSSEVGSFRFSTAVNSIRANSVIHAGMQEIISPNNSSAGNLLGSGQMLSIPSDRNTEYTLEVIRHNDNYKDYALSGLRQLKQKAVNPIQNLSYSYDNGQLSILWNAPNPTPRGGILVDESFTDILTYELPSGWQTIDGNNDGFSWVVLNLPKAGWQAGHNDDVACYSYSRVSNGQPTIFPDEYLITPNIAGAKHLSFWVANMSDYYLDHYGVYVSTTGIQKEDFICIYENDIFVENATKAKTTFTWHQKDFDLPEGTKYVAFRHFDSEGPDNWCVRIDDVLITTESPASDYVYNIYRNGQLLQGNWPSTSFFQNVEEENAEYCVRAVLDGEESEPVCLTVNTTGMGMAESAAFTAQGTQGAINLMAEHAQVWIYDMSGRLYHSGEVTGQKRVELSSGLYLVKMVGDTRSLQTKVRVD</sequence>
<gene>
    <name evidence="2" type="ORF">C7382_11532</name>
</gene>
<protein>
    <submittedName>
        <fullName evidence="2">Putative secreted protein (Por secretion system target)</fullName>
    </submittedName>
</protein>
<reference evidence="2 3" key="1">
    <citation type="submission" date="2018-04" db="EMBL/GenBank/DDBJ databases">
        <title>Genomic Encyclopedia of Type Strains, Phase IV (KMG-IV): sequencing the most valuable type-strain genomes for metagenomic binning, comparative biology and taxonomic classification.</title>
        <authorList>
            <person name="Goeker M."/>
        </authorList>
    </citation>
    <scope>NUCLEOTIDE SEQUENCE [LARGE SCALE GENOMIC DNA]</scope>
    <source>
        <strain evidence="2 3">DSM 28520</strain>
    </source>
</reference>
<dbReference type="Gene3D" id="2.60.120.200">
    <property type="match status" value="1"/>
</dbReference>
<keyword evidence="3" id="KW-1185">Reference proteome</keyword>
<dbReference type="AlphaFoldDB" id="A0A2U1F7G8"/>
<evidence type="ECO:0000313" key="2">
    <source>
        <dbReference type="EMBL" id="PVZ08099.1"/>
    </source>
</evidence>
<name>A0A2U1F7G8_9PORP</name>
<dbReference type="NCBIfam" id="NF038128">
    <property type="entry name" value="choice_anch_J"/>
    <property type="match status" value="1"/>
</dbReference>
<proteinExistence type="predicted"/>